<sequence length="284" mass="31230">MNPAHGLRDVRLGEISSAVQVRHIETPLSRATSFNLETPMIKATSVMSSQGFDAAPVQQGGRVVGIIDNAENKRGAVGDHIRSLWPGLLVTANTPVSVLLEFLQHEPLLLVMEHQEVTGLVTPADLNSAAARSHFYLQFAALEIALSNLLRQLHPDQRAQDSAVSCLSQTRRDTYERLKRQLIAKDQYLDTFACLSVDDLVRIAGNDSEFREVAQNAYGGSFSKHLAGKLQDARNDLMHASRTLSDVPALIKTRDRVRALTEAAEQRLEALSSVGLRYDESPVV</sequence>
<accession>A0A1I2G342</accession>
<dbReference type="STRING" id="285351.SAMN04488035_1656"/>
<dbReference type="InterPro" id="IPR046342">
    <property type="entry name" value="CBS_dom_sf"/>
</dbReference>
<dbReference type="AlphaFoldDB" id="A0A1I2G342"/>
<dbReference type="RefSeq" id="WP_093377058.1">
    <property type="nucleotide sequence ID" value="NZ_BNAN01000002.1"/>
</dbReference>
<name>A0A1I2G342_9MICO</name>
<dbReference type="SUPFAM" id="SSF54631">
    <property type="entry name" value="CBS-domain pair"/>
    <property type="match status" value="1"/>
</dbReference>
<gene>
    <name evidence="1" type="ORF">SAMN04488035_1656</name>
</gene>
<evidence type="ECO:0000313" key="2">
    <source>
        <dbReference type="Proteomes" id="UP000198520"/>
    </source>
</evidence>
<proteinExistence type="predicted"/>
<keyword evidence="2" id="KW-1185">Reference proteome</keyword>
<dbReference type="OrthoDB" id="5194245at2"/>
<dbReference type="Proteomes" id="UP000198520">
    <property type="component" value="Unassembled WGS sequence"/>
</dbReference>
<protein>
    <recommendedName>
        <fullName evidence="3">CBS domain-containing protein</fullName>
    </recommendedName>
</protein>
<evidence type="ECO:0008006" key="3">
    <source>
        <dbReference type="Google" id="ProtNLM"/>
    </source>
</evidence>
<dbReference type="EMBL" id="FONZ01000002">
    <property type="protein sequence ID" value="SFF11176.1"/>
    <property type="molecule type" value="Genomic_DNA"/>
</dbReference>
<reference evidence="2" key="1">
    <citation type="submission" date="2016-10" db="EMBL/GenBank/DDBJ databases">
        <authorList>
            <person name="Varghese N."/>
            <person name="Submissions S."/>
        </authorList>
    </citation>
    <scope>NUCLEOTIDE SEQUENCE [LARGE SCALE GENOMIC DNA]</scope>
    <source>
        <strain evidence="2">DSM 19083</strain>
    </source>
</reference>
<evidence type="ECO:0000313" key="1">
    <source>
        <dbReference type="EMBL" id="SFF11176.1"/>
    </source>
</evidence>
<organism evidence="1 2">
    <name type="scientific">Flavimobilis marinus</name>
    <dbReference type="NCBI Taxonomy" id="285351"/>
    <lineage>
        <taxon>Bacteria</taxon>
        <taxon>Bacillati</taxon>
        <taxon>Actinomycetota</taxon>
        <taxon>Actinomycetes</taxon>
        <taxon>Micrococcales</taxon>
        <taxon>Jonesiaceae</taxon>
        <taxon>Flavimobilis</taxon>
    </lineage>
</organism>